<name>A0A1W0A8R3_9STRA</name>
<dbReference type="OrthoDB" id="264354at2759"/>
<dbReference type="Proteomes" id="UP000243217">
    <property type="component" value="Unassembled WGS sequence"/>
</dbReference>
<proteinExistence type="predicted"/>
<evidence type="ECO:0000256" key="1">
    <source>
        <dbReference type="SAM" id="Phobius"/>
    </source>
</evidence>
<feature type="transmembrane region" description="Helical" evidence="1">
    <location>
        <begin position="110"/>
        <end position="129"/>
    </location>
</feature>
<keyword evidence="1" id="KW-0472">Membrane</keyword>
<reference evidence="2 3" key="1">
    <citation type="journal article" date="2014" name="Genome Biol. Evol.">
        <title>The secreted proteins of Achlya hypogyna and Thraustotheca clavata identify the ancestral oomycete secretome and reveal gene acquisitions by horizontal gene transfer.</title>
        <authorList>
            <person name="Misner I."/>
            <person name="Blouin N."/>
            <person name="Leonard G."/>
            <person name="Richards T.A."/>
            <person name="Lane C.E."/>
        </authorList>
    </citation>
    <scope>NUCLEOTIDE SEQUENCE [LARGE SCALE GENOMIC DNA]</scope>
    <source>
        <strain evidence="2 3">ATCC 34112</strain>
    </source>
</reference>
<gene>
    <name evidence="2" type="ORF">THRCLA_20313</name>
</gene>
<dbReference type="EMBL" id="JNBS01000317">
    <property type="protein sequence ID" value="OQS06683.1"/>
    <property type="molecule type" value="Genomic_DNA"/>
</dbReference>
<dbReference type="AlphaFoldDB" id="A0A1W0A8R3"/>
<evidence type="ECO:0000313" key="2">
    <source>
        <dbReference type="EMBL" id="OQS06683.1"/>
    </source>
</evidence>
<sequence length="149" mass="17452">MELDYVAQDSVALLLSPQYCRICRGHESRLRLWIKSREIPIDEALACELCKVTYRVVLRRRVVWDRSHACGWRACLYLTQVFIILSILSILCYIMLRLFHSIANDSATEMIPVVILFALTSFVSFTAVYKVTRRWYYTTSITFIDTIDK</sequence>
<accession>A0A1W0A8R3</accession>
<dbReference type="STRING" id="74557.A0A1W0A8R3"/>
<evidence type="ECO:0008006" key="4">
    <source>
        <dbReference type="Google" id="ProtNLM"/>
    </source>
</evidence>
<keyword evidence="1" id="KW-0812">Transmembrane</keyword>
<organism evidence="2 3">
    <name type="scientific">Thraustotheca clavata</name>
    <dbReference type="NCBI Taxonomy" id="74557"/>
    <lineage>
        <taxon>Eukaryota</taxon>
        <taxon>Sar</taxon>
        <taxon>Stramenopiles</taxon>
        <taxon>Oomycota</taxon>
        <taxon>Saprolegniomycetes</taxon>
        <taxon>Saprolegniales</taxon>
        <taxon>Achlyaceae</taxon>
        <taxon>Thraustotheca</taxon>
    </lineage>
</organism>
<comment type="caution">
    <text evidence="2">The sequence shown here is derived from an EMBL/GenBank/DDBJ whole genome shotgun (WGS) entry which is preliminary data.</text>
</comment>
<keyword evidence="3" id="KW-1185">Reference proteome</keyword>
<keyword evidence="1" id="KW-1133">Transmembrane helix</keyword>
<evidence type="ECO:0000313" key="3">
    <source>
        <dbReference type="Proteomes" id="UP000243217"/>
    </source>
</evidence>
<feature type="transmembrane region" description="Helical" evidence="1">
    <location>
        <begin position="74"/>
        <end position="98"/>
    </location>
</feature>
<protein>
    <recommendedName>
        <fullName evidence="4">RING-CH-type domain-containing protein</fullName>
    </recommendedName>
</protein>